<dbReference type="InterPro" id="IPR002523">
    <property type="entry name" value="MgTranspt_CorA/ZnTranspt_ZntB"/>
</dbReference>
<keyword evidence="7" id="KW-1185">Reference proteome</keyword>
<dbReference type="EMBL" id="CAJPDR010000017">
    <property type="protein sequence ID" value="CAF9906607.1"/>
    <property type="molecule type" value="Genomic_DNA"/>
</dbReference>
<feature type="transmembrane region" description="Helical" evidence="5">
    <location>
        <begin position="487"/>
        <end position="504"/>
    </location>
</feature>
<dbReference type="GO" id="GO:0015087">
    <property type="term" value="F:cobalt ion transmembrane transporter activity"/>
    <property type="evidence" value="ECO:0007669"/>
    <property type="project" value="TreeGrafter"/>
</dbReference>
<evidence type="ECO:0000313" key="6">
    <source>
        <dbReference type="EMBL" id="CAF9906607.1"/>
    </source>
</evidence>
<evidence type="ECO:0000256" key="1">
    <source>
        <dbReference type="ARBA" id="ARBA00004651"/>
    </source>
</evidence>
<dbReference type="AlphaFoldDB" id="A0A8H3HXK4"/>
<dbReference type="GO" id="GO:0015095">
    <property type="term" value="F:magnesium ion transmembrane transporter activity"/>
    <property type="evidence" value="ECO:0007669"/>
    <property type="project" value="TreeGrafter"/>
</dbReference>
<evidence type="ECO:0000256" key="3">
    <source>
        <dbReference type="ARBA" id="ARBA00022989"/>
    </source>
</evidence>
<reference evidence="6" key="1">
    <citation type="submission" date="2021-03" db="EMBL/GenBank/DDBJ databases">
        <authorList>
            <person name="Tagirdzhanova G."/>
        </authorList>
    </citation>
    <scope>NUCLEOTIDE SEQUENCE</scope>
</reference>
<dbReference type="SUPFAM" id="SSF144083">
    <property type="entry name" value="Magnesium transport protein CorA, transmembrane region"/>
    <property type="match status" value="1"/>
</dbReference>
<protein>
    <submittedName>
        <fullName evidence="6">Uncharacterized protein</fullName>
    </submittedName>
</protein>
<dbReference type="OrthoDB" id="5430750at2759"/>
<comment type="caution">
    <text evidence="6">The sequence shown here is derived from an EMBL/GenBank/DDBJ whole genome shotgun (WGS) entry which is preliminary data.</text>
</comment>
<keyword evidence="3 5" id="KW-1133">Transmembrane helix</keyword>
<evidence type="ECO:0000313" key="7">
    <source>
        <dbReference type="Proteomes" id="UP000664203"/>
    </source>
</evidence>
<comment type="subcellular location">
    <subcellularLocation>
        <location evidence="1">Cell membrane</location>
        <topology evidence="1">Multi-pass membrane protein</topology>
    </subcellularLocation>
</comment>
<dbReference type="PANTHER" id="PTHR46494">
    <property type="entry name" value="CORA FAMILY METAL ION TRANSPORTER (EUROFUNG)"/>
    <property type="match status" value="1"/>
</dbReference>
<dbReference type="GO" id="GO:0050897">
    <property type="term" value="F:cobalt ion binding"/>
    <property type="evidence" value="ECO:0007669"/>
    <property type="project" value="TreeGrafter"/>
</dbReference>
<dbReference type="PANTHER" id="PTHR46494:SF1">
    <property type="entry name" value="CORA FAMILY METAL ION TRANSPORTER (EUROFUNG)"/>
    <property type="match status" value="1"/>
</dbReference>
<accession>A0A8H3HXK4</accession>
<keyword evidence="2 5" id="KW-0812">Transmembrane</keyword>
<evidence type="ECO:0000256" key="2">
    <source>
        <dbReference type="ARBA" id="ARBA00022692"/>
    </source>
</evidence>
<dbReference type="InterPro" id="IPR045863">
    <property type="entry name" value="CorA_TM1_TM2"/>
</dbReference>
<sequence>MLTSEIHYDEPEELEKPPLFHQQRMSRTEAAKKVLEGQRVVLARLRAWHQWEVDNHKSLFKYILSKLGYLRRPRCPDDADLVSLGTYFFPHRNLLKVTVCDFGHERAERSTASLGAIEEHAPPGALDVPFLYENAPPAWHVLSLRDRQYIQDQHDVFNILGPMESVTQKLDEGIVDFFTRRKKTFLLPKKTEQGAYFWKVVHSDLSWQLDDPVRSGLFSMKVPKQSLSSYPHYSNALVVRDPFRCFTRNDGILLTMSSAQGVHYIGRKLSQNLGNPPTASVTTREGDPDYFVLERIWELLKSNHPACSWPKSNADQLLVLLVTELQTIPRMLLQYETKPRMLQQERGMDNLQDAYESIVQELKQRRSAKFRRGESINLVREYIDCMDEVSQLISHSEHKIDALQRLRVHCQNLAKHHTQAIESHADGPVATKVLTDRVDWAIQLIKEDHRKLPGLLAELKGSLDVLFQLRTIEQNELAFIAESNNKAILVFTIITIIFLPLSFFTSYFGMNLQGVANSHHTERYFWAVCGSITFVVVIVTVLFGFKERLYRRIWDDGE</sequence>
<dbReference type="Gene3D" id="1.20.58.340">
    <property type="entry name" value="Magnesium transport protein CorA, transmembrane region"/>
    <property type="match status" value="1"/>
</dbReference>
<evidence type="ECO:0000256" key="4">
    <source>
        <dbReference type="ARBA" id="ARBA00023136"/>
    </source>
</evidence>
<feature type="transmembrane region" description="Helical" evidence="5">
    <location>
        <begin position="524"/>
        <end position="545"/>
    </location>
</feature>
<dbReference type="Proteomes" id="UP000664203">
    <property type="component" value="Unassembled WGS sequence"/>
</dbReference>
<proteinExistence type="predicted"/>
<organism evidence="6 7">
    <name type="scientific">Alectoria fallacina</name>
    <dbReference type="NCBI Taxonomy" id="1903189"/>
    <lineage>
        <taxon>Eukaryota</taxon>
        <taxon>Fungi</taxon>
        <taxon>Dikarya</taxon>
        <taxon>Ascomycota</taxon>
        <taxon>Pezizomycotina</taxon>
        <taxon>Lecanoromycetes</taxon>
        <taxon>OSLEUM clade</taxon>
        <taxon>Lecanoromycetidae</taxon>
        <taxon>Lecanorales</taxon>
        <taxon>Lecanorineae</taxon>
        <taxon>Parmeliaceae</taxon>
        <taxon>Alectoria</taxon>
    </lineage>
</organism>
<evidence type="ECO:0000256" key="5">
    <source>
        <dbReference type="SAM" id="Phobius"/>
    </source>
</evidence>
<gene>
    <name evidence="6" type="ORF">ALECFALPRED_002458</name>
</gene>
<name>A0A8H3HXK4_9LECA</name>
<keyword evidence="4 5" id="KW-0472">Membrane</keyword>
<dbReference type="GO" id="GO:0000287">
    <property type="term" value="F:magnesium ion binding"/>
    <property type="evidence" value="ECO:0007669"/>
    <property type="project" value="TreeGrafter"/>
</dbReference>
<dbReference type="Pfam" id="PF01544">
    <property type="entry name" value="CorA"/>
    <property type="match status" value="1"/>
</dbReference>
<dbReference type="GO" id="GO:0005886">
    <property type="term" value="C:plasma membrane"/>
    <property type="evidence" value="ECO:0007669"/>
    <property type="project" value="UniProtKB-SubCell"/>
</dbReference>